<dbReference type="OrthoDB" id="7554597at2759"/>
<dbReference type="RefSeq" id="XP_014487550.1">
    <property type="nucleotide sequence ID" value="XM_014632064.1"/>
</dbReference>
<keyword evidence="4" id="KW-1185">Reference proteome</keyword>
<organism evidence="4 5">
    <name type="scientific">Dinoponera quadriceps</name>
    <name type="common">South American ant</name>
    <dbReference type="NCBI Taxonomy" id="609295"/>
    <lineage>
        <taxon>Eukaryota</taxon>
        <taxon>Metazoa</taxon>
        <taxon>Ecdysozoa</taxon>
        <taxon>Arthropoda</taxon>
        <taxon>Hexapoda</taxon>
        <taxon>Insecta</taxon>
        <taxon>Pterygota</taxon>
        <taxon>Neoptera</taxon>
        <taxon>Endopterygota</taxon>
        <taxon>Hymenoptera</taxon>
        <taxon>Apocrita</taxon>
        <taxon>Aculeata</taxon>
        <taxon>Formicoidea</taxon>
        <taxon>Formicidae</taxon>
        <taxon>Ponerinae</taxon>
        <taxon>Ponerini</taxon>
        <taxon>Dinoponera</taxon>
    </lineage>
</organism>
<dbReference type="Proteomes" id="UP000515204">
    <property type="component" value="Unplaced"/>
</dbReference>
<accession>A0A6P3Y9E2</accession>
<reference evidence="5" key="1">
    <citation type="submission" date="2025-08" db="UniProtKB">
        <authorList>
            <consortium name="RefSeq"/>
        </authorList>
    </citation>
    <scope>IDENTIFICATION</scope>
</reference>
<sequence>MKTAMIIISVLTITAMAYGFNVERVRQVNENFLKCSSELGQSADNPTVEVFQCAIVKGGRVLDANGLYKKEDTLKIFEDIISDTSKLEQARNVFTKCYDEAIQNGSTGDEQTIKITTCSLPIIPLFDKPN</sequence>
<dbReference type="Pfam" id="PF22750">
    <property type="entry name" value="Sol_i_2"/>
    <property type="match status" value="1"/>
</dbReference>
<evidence type="ECO:0000259" key="3">
    <source>
        <dbReference type="Pfam" id="PF22750"/>
    </source>
</evidence>
<dbReference type="Gene3D" id="1.10.238.190">
    <property type="match status" value="1"/>
</dbReference>
<evidence type="ECO:0000313" key="4">
    <source>
        <dbReference type="Proteomes" id="UP000515204"/>
    </source>
</evidence>
<dbReference type="InterPro" id="IPR055216">
    <property type="entry name" value="Sol_i_2/4"/>
</dbReference>
<dbReference type="AlphaFoldDB" id="A0A6P3Y9E2"/>
<evidence type="ECO:0000256" key="2">
    <source>
        <dbReference type="SAM" id="SignalP"/>
    </source>
</evidence>
<evidence type="ECO:0000256" key="1">
    <source>
        <dbReference type="ARBA" id="ARBA00009932"/>
    </source>
</evidence>
<dbReference type="KEGG" id="dqu:106751225"/>
<proteinExistence type="inferred from homology"/>
<protein>
    <submittedName>
        <fullName evidence="5">Uncharacterized protein LOC106751225</fullName>
    </submittedName>
</protein>
<evidence type="ECO:0000313" key="5">
    <source>
        <dbReference type="RefSeq" id="XP_014487550.1"/>
    </source>
</evidence>
<dbReference type="InterPro" id="IPR038211">
    <property type="entry name" value="Ant_venon_allerg_soli_2/4_sf"/>
</dbReference>
<feature type="signal peptide" evidence="2">
    <location>
        <begin position="1"/>
        <end position="19"/>
    </location>
</feature>
<feature type="domain" description="Ant venom allergen Sol i 2/4" evidence="3">
    <location>
        <begin position="34"/>
        <end position="123"/>
    </location>
</feature>
<dbReference type="GeneID" id="106751225"/>
<gene>
    <name evidence="5" type="primary">LOC106751225</name>
</gene>
<name>A0A6P3Y9E2_DINQU</name>
<comment type="similarity">
    <text evidence="1">Belongs to the ant venom allergen 2/4 family.</text>
</comment>
<keyword evidence="2" id="KW-0732">Signal</keyword>
<feature type="chain" id="PRO_5027767894" evidence="2">
    <location>
        <begin position="20"/>
        <end position="130"/>
    </location>
</feature>